<dbReference type="PRINTS" id="PR00658">
    <property type="entry name" value="CD44"/>
</dbReference>
<comment type="subcellular location">
    <subcellularLocation>
        <location evidence="2">Cell membrane</location>
        <topology evidence="2">Single-pass type I membrane protein</topology>
    </subcellularLocation>
    <subcellularLocation>
        <location evidence="1">Cell projection</location>
        <location evidence="1">Microvillus</location>
    </subcellularLocation>
    <subcellularLocation>
        <location evidence="3">Secreted</location>
    </subcellularLocation>
</comment>
<dbReference type="InterPro" id="IPR000538">
    <property type="entry name" value="Link_dom"/>
</dbReference>
<evidence type="ECO:0000256" key="18">
    <source>
        <dbReference type="ARBA" id="ARBA00029917"/>
    </source>
</evidence>
<dbReference type="GO" id="GO:0007155">
    <property type="term" value="P:cell adhesion"/>
    <property type="evidence" value="ECO:0007669"/>
    <property type="project" value="UniProtKB-KW"/>
</dbReference>
<proteinExistence type="predicted"/>
<evidence type="ECO:0000256" key="26">
    <source>
        <dbReference type="SAM" id="Phobius"/>
    </source>
</evidence>
<evidence type="ECO:0000256" key="24">
    <source>
        <dbReference type="PROSITE-ProRule" id="PRU00323"/>
    </source>
</evidence>
<organism evidence="29 30">
    <name type="scientific">Paramormyrops kingsleyae</name>
    <dbReference type="NCBI Taxonomy" id="1676925"/>
    <lineage>
        <taxon>Eukaryota</taxon>
        <taxon>Metazoa</taxon>
        <taxon>Chordata</taxon>
        <taxon>Craniata</taxon>
        <taxon>Vertebrata</taxon>
        <taxon>Euteleostomi</taxon>
        <taxon>Actinopterygii</taxon>
        <taxon>Neopterygii</taxon>
        <taxon>Teleostei</taxon>
        <taxon>Osteoglossocephala</taxon>
        <taxon>Osteoglossomorpha</taxon>
        <taxon>Osteoglossiformes</taxon>
        <taxon>Mormyridae</taxon>
        <taxon>Paramormyrops</taxon>
    </lineage>
</organism>
<evidence type="ECO:0000259" key="28">
    <source>
        <dbReference type="PROSITE" id="PS50963"/>
    </source>
</evidence>
<feature type="compositionally biased region" description="Polar residues" evidence="25">
    <location>
        <begin position="170"/>
        <end position="185"/>
    </location>
</feature>
<evidence type="ECO:0000256" key="17">
    <source>
        <dbReference type="ARBA" id="ARBA00023273"/>
    </source>
</evidence>
<evidence type="ECO:0000256" key="20">
    <source>
        <dbReference type="ARBA" id="ARBA00031179"/>
    </source>
</evidence>
<feature type="compositionally biased region" description="Low complexity" evidence="25">
    <location>
        <begin position="338"/>
        <end position="347"/>
    </location>
</feature>
<feature type="domain" description="Link" evidence="28">
    <location>
        <begin position="37"/>
        <end position="129"/>
    </location>
</feature>
<evidence type="ECO:0000256" key="8">
    <source>
        <dbReference type="ARBA" id="ARBA00022692"/>
    </source>
</evidence>
<feature type="region of interest" description="Disordered" evidence="25">
    <location>
        <begin position="239"/>
        <end position="285"/>
    </location>
</feature>
<dbReference type="GO" id="GO:0005540">
    <property type="term" value="F:hyaluronic acid binding"/>
    <property type="evidence" value="ECO:0007669"/>
    <property type="project" value="InterPro"/>
</dbReference>
<dbReference type="PRINTS" id="PR01265">
    <property type="entry name" value="LINKMODULE"/>
</dbReference>
<evidence type="ECO:0000313" key="29">
    <source>
        <dbReference type="Ensembl" id="ENSPKIP00000005255.1"/>
    </source>
</evidence>
<keyword evidence="8 26" id="KW-0812">Transmembrane</keyword>
<feature type="signal peptide" evidence="27">
    <location>
        <begin position="1"/>
        <end position="18"/>
    </location>
</feature>
<feature type="region of interest" description="Disordered" evidence="25">
    <location>
        <begin position="144"/>
        <end position="197"/>
    </location>
</feature>
<sequence length="389" mass="41911">MWILPPFVALGLLGFSRSDTLDSKIPAVMSRGCSYVGVFHVVGGSRYALDFQQAENVCRSLGTTLASLENITAAYKKDMEICRYGWISNGNVTILRRTPHPNCANNLTGILYYADSSGSLVHFDAYCFDEKDLSDKNCSAAFTRNANDTDSVPSGDGVGGAAEAEGSDETPQTYTSATNEWVSPSDSEDDTTVTPDPLTFTEAYISSNPTETQNRTDRVNGVEDKYDVVSSLPTISMTSSLEEESDGIAGSGTPPDEATLMSDVPDTINTRDNKQNRMVPRGGETENTNGVPDWLIILLVVLVVLIIILIAVAVANRNRLCGKHQTLMISKDGGEGNGAAAGAAASSRAEEREQEMVTLMHKENIQENGKKEEFTVIALEESPEKAELA</sequence>
<keyword evidence="12 26" id="KW-1133">Transmembrane helix</keyword>
<evidence type="ECO:0000256" key="25">
    <source>
        <dbReference type="SAM" id="MobiDB-lite"/>
    </source>
</evidence>
<dbReference type="STRING" id="1676925.ENSPKIP00000005255"/>
<accession>A0A3B3QI48</accession>
<feature type="chain" id="PRO_5017330311" description="CD44 antigen" evidence="27">
    <location>
        <begin position="19"/>
        <end position="389"/>
    </location>
</feature>
<reference evidence="29" key="2">
    <citation type="submission" date="2025-09" db="UniProtKB">
        <authorList>
            <consortium name="Ensembl"/>
        </authorList>
    </citation>
    <scope>IDENTIFICATION</scope>
</reference>
<dbReference type="Ensembl" id="ENSPKIT00000029249.1">
    <property type="protein sequence ID" value="ENSPKIP00000005255.1"/>
    <property type="gene ID" value="ENSPKIG00000022003.1"/>
</dbReference>
<dbReference type="GO" id="GO:0005576">
    <property type="term" value="C:extracellular region"/>
    <property type="evidence" value="ECO:0007669"/>
    <property type="project" value="UniProtKB-SubCell"/>
</dbReference>
<feature type="disulfide bond" evidence="24">
    <location>
        <begin position="58"/>
        <end position="127"/>
    </location>
</feature>
<feature type="region of interest" description="Disordered" evidence="25">
    <location>
        <begin position="332"/>
        <end position="352"/>
    </location>
</feature>
<evidence type="ECO:0000256" key="16">
    <source>
        <dbReference type="ARBA" id="ARBA00023180"/>
    </source>
</evidence>
<dbReference type="GO" id="GO:0004896">
    <property type="term" value="F:cytokine receptor activity"/>
    <property type="evidence" value="ECO:0007669"/>
    <property type="project" value="TreeGrafter"/>
</dbReference>
<evidence type="ECO:0000256" key="6">
    <source>
        <dbReference type="ARBA" id="ARBA00022525"/>
    </source>
</evidence>
<keyword evidence="15" id="KW-0675">Receptor</keyword>
<keyword evidence="16" id="KW-0325">Glycoprotein</keyword>
<dbReference type="Pfam" id="PF00193">
    <property type="entry name" value="Xlink"/>
    <property type="match status" value="1"/>
</dbReference>
<feature type="compositionally biased region" description="Polar residues" evidence="25">
    <location>
        <begin position="204"/>
        <end position="213"/>
    </location>
</feature>
<evidence type="ECO:0000256" key="11">
    <source>
        <dbReference type="ARBA" id="ARBA00022974"/>
    </source>
</evidence>
<dbReference type="PANTHER" id="PTHR10225">
    <property type="entry name" value="HYALURONAN RECEPTOR"/>
    <property type="match status" value="1"/>
</dbReference>
<keyword evidence="5" id="KW-1003">Cell membrane</keyword>
<protein>
    <recommendedName>
        <fullName evidence="4">CD44 antigen</fullName>
    </recommendedName>
    <alternativeName>
        <fullName evidence="22">GP90 lymphocyte homing/adhesion receptor</fullName>
    </alternativeName>
    <alternativeName>
        <fullName evidence="21">HUTCH-I</fullName>
    </alternativeName>
    <alternativeName>
        <fullName evidence="23">Hermes antigen</fullName>
    </alternativeName>
    <alternativeName>
        <fullName evidence="20">Hyaluronate receptor</fullName>
    </alternativeName>
    <alternativeName>
        <fullName evidence="18">Phagocytic glycoprotein 1</fullName>
    </alternativeName>
    <alternativeName>
        <fullName evidence="19">Phagocytic glycoprotein I</fullName>
    </alternativeName>
</protein>
<dbReference type="Proteomes" id="UP000261540">
    <property type="component" value="Unplaced"/>
</dbReference>
<evidence type="ECO:0000256" key="27">
    <source>
        <dbReference type="SAM" id="SignalP"/>
    </source>
</evidence>
<dbReference type="GeneTree" id="ENSGT00530000063822"/>
<feature type="disulfide bond" evidence="24">
    <location>
        <begin position="82"/>
        <end position="103"/>
    </location>
</feature>
<evidence type="ECO:0000256" key="22">
    <source>
        <dbReference type="ARBA" id="ARBA00032514"/>
    </source>
</evidence>
<keyword evidence="13 26" id="KW-0472">Membrane</keyword>
<dbReference type="Gene3D" id="3.10.100.10">
    <property type="entry name" value="Mannose-Binding Protein A, subunit A"/>
    <property type="match status" value="1"/>
</dbReference>
<name>A0A3B3QI48_9TELE</name>
<keyword evidence="7" id="KW-0597">Phosphoprotein</keyword>
<feature type="region of interest" description="Disordered" evidence="25">
    <location>
        <begin position="202"/>
        <end position="221"/>
    </location>
</feature>
<dbReference type="SUPFAM" id="SSF56436">
    <property type="entry name" value="C-type lectin-like"/>
    <property type="match status" value="1"/>
</dbReference>
<dbReference type="GO" id="GO:0005902">
    <property type="term" value="C:microvillus"/>
    <property type="evidence" value="ECO:0007669"/>
    <property type="project" value="UniProtKB-SubCell"/>
</dbReference>
<keyword evidence="30" id="KW-1185">Reference proteome</keyword>
<evidence type="ECO:0000256" key="19">
    <source>
        <dbReference type="ARBA" id="ARBA00029928"/>
    </source>
</evidence>
<dbReference type="InterPro" id="IPR043210">
    <property type="entry name" value="CD44_antigen-like"/>
</dbReference>
<feature type="transmembrane region" description="Helical" evidence="26">
    <location>
        <begin position="294"/>
        <end position="315"/>
    </location>
</feature>
<evidence type="ECO:0000256" key="13">
    <source>
        <dbReference type="ARBA" id="ARBA00023136"/>
    </source>
</evidence>
<keyword evidence="9 27" id="KW-0732">Signal</keyword>
<keyword evidence="11" id="KW-0654">Proteoglycan</keyword>
<dbReference type="InterPro" id="IPR016187">
    <property type="entry name" value="CTDL_fold"/>
</dbReference>
<evidence type="ECO:0000256" key="1">
    <source>
        <dbReference type="ARBA" id="ARBA00004105"/>
    </source>
</evidence>
<dbReference type="GO" id="GO:0070374">
    <property type="term" value="P:positive regulation of ERK1 and ERK2 cascade"/>
    <property type="evidence" value="ECO:0007669"/>
    <property type="project" value="TreeGrafter"/>
</dbReference>
<evidence type="ECO:0000256" key="5">
    <source>
        <dbReference type="ARBA" id="ARBA00022475"/>
    </source>
</evidence>
<evidence type="ECO:0000256" key="9">
    <source>
        <dbReference type="ARBA" id="ARBA00022729"/>
    </source>
</evidence>
<evidence type="ECO:0000256" key="3">
    <source>
        <dbReference type="ARBA" id="ARBA00004613"/>
    </source>
</evidence>
<evidence type="ECO:0000256" key="4">
    <source>
        <dbReference type="ARBA" id="ARBA00020474"/>
    </source>
</evidence>
<evidence type="ECO:0000256" key="15">
    <source>
        <dbReference type="ARBA" id="ARBA00023170"/>
    </source>
</evidence>
<reference evidence="29" key="1">
    <citation type="submission" date="2025-08" db="UniProtKB">
        <authorList>
            <consortium name="Ensembl"/>
        </authorList>
    </citation>
    <scope>IDENTIFICATION</scope>
</reference>
<dbReference type="PROSITE" id="PS50963">
    <property type="entry name" value="LINK_2"/>
    <property type="match status" value="1"/>
</dbReference>
<evidence type="ECO:0000313" key="30">
    <source>
        <dbReference type="Proteomes" id="UP000261540"/>
    </source>
</evidence>
<dbReference type="AlphaFoldDB" id="A0A3B3QI48"/>
<keyword evidence="14 24" id="KW-1015">Disulfide bond</keyword>
<dbReference type="SMART" id="SM00445">
    <property type="entry name" value="LINK"/>
    <property type="match status" value="1"/>
</dbReference>
<dbReference type="GO" id="GO:0035692">
    <property type="term" value="C:macrophage migration inhibitory factor receptor complex"/>
    <property type="evidence" value="ECO:0007669"/>
    <property type="project" value="TreeGrafter"/>
</dbReference>
<keyword evidence="6" id="KW-0964">Secreted</keyword>
<keyword evidence="10" id="KW-0130">Cell adhesion</keyword>
<evidence type="ECO:0000256" key="2">
    <source>
        <dbReference type="ARBA" id="ARBA00004251"/>
    </source>
</evidence>
<evidence type="ECO:0000256" key="12">
    <source>
        <dbReference type="ARBA" id="ARBA00022989"/>
    </source>
</evidence>
<dbReference type="InterPro" id="IPR001231">
    <property type="entry name" value="CD44_antigen"/>
</dbReference>
<dbReference type="PANTHER" id="PTHR10225:SF6">
    <property type="entry name" value="CD44 ANTIGEN"/>
    <property type="match status" value="1"/>
</dbReference>
<dbReference type="GO" id="GO:0006954">
    <property type="term" value="P:inflammatory response"/>
    <property type="evidence" value="ECO:0007669"/>
    <property type="project" value="TreeGrafter"/>
</dbReference>
<dbReference type="InterPro" id="IPR016186">
    <property type="entry name" value="C-type_lectin-like/link_sf"/>
</dbReference>
<evidence type="ECO:0000256" key="21">
    <source>
        <dbReference type="ARBA" id="ARBA00031823"/>
    </source>
</evidence>
<evidence type="ECO:0000256" key="14">
    <source>
        <dbReference type="ARBA" id="ARBA00023157"/>
    </source>
</evidence>
<dbReference type="GO" id="GO:0016323">
    <property type="term" value="C:basolateral plasma membrane"/>
    <property type="evidence" value="ECO:0007669"/>
    <property type="project" value="TreeGrafter"/>
</dbReference>
<evidence type="ECO:0000256" key="7">
    <source>
        <dbReference type="ARBA" id="ARBA00022553"/>
    </source>
</evidence>
<keyword evidence="17" id="KW-0966">Cell projection</keyword>
<evidence type="ECO:0000256" key="10">
    <source>
        <dbReference type="ARBA" id="ARBA00022889"/>
    </source>
</evidence>
<evidence type="ECO:0000256" key="23">
    <source>
        <dbReference type="ARBA" id="ARBA00032917"/>
    </source>
</evidence>